<dbReference type="RefSeq" id="WP_245081789.1">
    <property type="nucleotide sequence ID" value="NZ_BSOP01000001.1"/>
</dbReference>
<evidence type="ECO:0008006" key="3">
    <source>
        <dbReference type="Google" id="ProtNLM"/>
    </source>
</evidence>
<dbReference type="Pfam" id="PF10983">
    <property type="entry name" value="DUF2793"/>
    <property type="match status" value="1"/>
</dbReference>
<dbReference type="InterPro" id="IPR021251">
    <property type="entry name" value="DUF2793"/>
</dbReference>
<dbReference type="Gene3D" id="2.160.20.10">
    <property type="entry name" value="Single-stranded right-handed beta-helix, Pectin lyase-like"/>
    <property type="match status" value="1"/>
</dbReference>
<protein>
    <recommendedName>
        <fullName evidence="3">DUF2793 domain-containing protein</fullName>
    </recommendedName>
</protein>
<accession>A0ABQ5ZDW0</accession>
<evidence type="ECO:0000313" key="1">
    <source>
        <dbReference type="EMBL" id="GLR48802.1"/>
    </source>
</evidence>
<name>A0ABQ5ZDW0_9HYPH</name>
<comment type="caution">
    <text evidence="1">The sequence shown here is derived from an EMBL/GenBank/DDBJ whole genome shotgun (WGS) entry which is preliminary data.</text>
</comment>
<keyword evidence="2" id="KW-1185">Reference proteome</keyword>
<sequence length="476" mass="49341">METTAHLALPYIMPSQAQKHVTHNEALRMLDALVQLSVADRVRTVPPPAPAEGDRHIVGPSAQDAWEGRDGQVAAWQDGAWAYFQPAEGWQAWVEEEQSLLLFNGGQWGPPGGTFQNLAMVGINTTADATNRLAIAGDTVLLNHDGAGHRLKINKAAPGDTASLLFQTGFSGRAEMGTAGDDDFHVKVSGDGATWSEAIVIDRGTGAVSFPNTHLQGGRERLVADRIYYVRTDGSNGNDGLSNSAAGAFKTVQHAIDIAYGTIDLGPHHVTIQLGDGVYDGSLQIQAPHVGSGTITLAGNAGTPASTVVARSAPFNYALHVTGGAEITIRDFEIRSASNTVLATLGGKVRVRSGMRFGLNASASSAQLLAQTNGIIDAGTASYAVVGNAGWHYRALIGGVISASNAVVDVSGRNFATAFAQGERLGIVSALSASFTGSATGKRYAAFLNGVVFTSGGPNLFPGDTAGTTESGGQYG</sequence>
<dbReference type="InterPro" id="IPR011050">
    <property type="entry name" value="Pectin_lyase_fold/virulence"/>
</dbReference>
<evidence type="ECO:0000313" key="2">
    <source>
        <dbReference type="Proteomes" id="UP001156702"/>
    </source>
</evidence>
<reference evidence="2" key="1">
    <citation type="journal article" date="2019" name="Int. J. Syst. Evol. Microbiol.">
        <title>The Global Catalogue of Microorganisms (GCM) 10K type strain sequencing project: providing services to taxonomists for standard genome sequencing and annotation.</title>
        <authorList>
            <consortium name="The Broad Institute Genomics Platform"/>
            <consortium name="The Broad Institute Genome Sequencing Center for Infectious Disease"/>
            <person name="Wu L."/>
            <person name="Ma J."/>
        </authorList>
    </citation>
    <scope>NUCLEOTIDE SEQUENCE [LARGE SCALE GENOMIC DNA]</scope>
    <source>
        <strain evidence="2">NBRC 102122</strain>
    </source>
</reference>
<dbReference type="SUPFAM" id="SSF51126">
    <property type="entry name" value="Pectin lyase-like"/>
    <property type="match status" value="1"/>
</dbReference>
<gene>
    <name evidence="1" type="ORF">GCM10007923_00060</name>
</gene>
<dbReference type="Proteomes" id="UP001156702">
    <property type="component" value="Unassembled WGS sequence"/>
</dbReference>
<dbReference type="EMBL" id="BSOP01000001">
    <property type="protein sequence ID" value="GLR48802.1"/>
    <property type="molecule type" value="Genomic_DNA"/>
</dbReference>
<proteinExistence type="predicted"/>
<dbReference type="InterPro" id="IPR012334">
    <property type="entry name" value="Pectin_lyas_fold"/>
</dbReference>
<organism evidence="1 2">
    <name type="scientific">Shinella yambaruensis</name>
    <dbReference type="NCBI Taxonomy" id="415996"/>
    <lineage>
        <taxon>Bacteria</taxon>
        <taxon>Pseudomonadati</taxon>
        <taxon>Pseudomonadota</taxon>
        <taxon>Alphaproteobacteria</taxon>
        <taxon>Hyphomicrobiales</taxon>
        <taxon>Rhizobiaceae</taxon>
        <taxon>Shinella</taxon>
    </lineage>
</organism>